<evidence type="ECO:0000259" key="3">
    <source>
        <dbReference type="Pfam" id="PF13411"/>
    </source>
</evidence>
<evidence type="ECO:0000313" key="4">
    <source>
        <dbReference type="EMBL" id="OJI11644.1"/>
    </source>
</evidence>
<evidence type="ECO:0000256" key="2">
    <source>
        <dbReference type="SAM" id="MobiDB-lite"/>
    </source>
</evidence>
<organism evidence="4 5">
    <name type="scientific">Limosilactobacillus reuteri</name>
    <name type="common">Lactobacillus reuteri</name>
    <dbReference type="NCBI Taxonomy" id="1598"/>
    <lineage>
        <taxon>Bacteria</taxon>
        <taxon>Bacillati</taxon>
        <taxon>Bacillota</taxon>
        <taxon>Bacilli</taxon>
        <taxon>Lactobacillales</taxon>
        <taxon>Lactobacillaceae</taxon>
        <taxon>Limosilactobacillus</taxon>
    </lineage>
</organism>
<dbReference type="InterPro" id="IPR009061">
    <property type="entry name" value="DNA-bd_dom_put_sf"/>
</dbReference>
<comment type="caution">
    <text evidence="4">The sequence shown here is derived from an EMBL/GenBank/DDBJ whole genome shotgun (WGS) entry which is preliminary data.</text>
</comment>
<dbReference type="Proteomes" id="UP000184174">
    <property type="component" value="Unassembled WGS sequence"/>
</dbReference>
<dbReference type="RefSeq" id="WP_072574841.1">
    <property type="nucleotide sequence ID" value="NZ_CP054660.1"/>
</dbReference>
<accession>A0AB36I476</accession>
<gene>
    <name evidence="4" type="ORF">BJI45_00625</name>
</gene>
<feature type="coiled-coil region" evidence="1">
    <location>
        <begin position="81"/>
        <end position="139"/>
    </location>
</feature>
<sequence length="178" mass="20045">MSKSKSKTYTISMMARECGVSVASISKYVKRNKLKPVEAGQNNAKLFSDADFQHIKSYYQSKRENEGITGQSPHVTNADLINHLEETIDDLRQQLSEKDKQIDRQNTQIDALTQAVGNVSDLTKQVASLTENAQQLQLAEKVNINESKPVKPVNDGQSDESEEQKQHGAVWKWFHGKE</sequence>
<name>A0AB36I476_LIMRT</name>
<reference evidence="4 5" key="1">
    <citation type="submission" date="2016-10" db="EMBL/GenBank/DDBJ databases">
        <title>Genome sequence of Lactobacillus reuteri 121, a source of glucan and fructan exopolysaccharides.</title>
        <authorList>
            <person name="Gangoiti J."/>
            <person name="Lammerts Van Bueren A."/>
            <person name="Dijkhuizen L."/>
        </authorList>
    </citation>
    <scope>NUCLEOTIDE SEQUENCE [LARGE SCALE GENOMIC DNA]</scope>
    <source>
        <strain evidence="4 5">121</strain>
    </source>
</reference>
<keyword evidence="1" id="KW-0175">Coiled coil</keyword>
<dbReference type="Pfam" id="PF13411">
    <property type="entry name" value="MerR_1"/>
    <property type="match status" value="1"/>
</dbReference>
<dbReference type="AlphaFoldDB" id="A0AB36I476"/>
<dbReference type="SUPFAM" id="SSF46955">
    <property type="entry name" value="Putative DNA-binding domain"/>
    <property type="match status" value="1"/>
</dbReference>
<protein>
    <recommendedName>
        <fullName evidence="3">HTH merR-type domain-containing protein</fullName>
    </recommendedName>
</protein>
<dbReference type="Gene3D" id="1.10.1660.10">
    <property type="match status" value="1"/>
</dbReference>
<dbReference type="EMBL" id="MKQH01000008">
    <property type="protein sequence ID" value="OJI11644.1"/>
    <property type="molecule type" value="Genomic_DNA"/>
</dbReference>
<feature type="domain" description="HTH merR-type" evidence="3">
    <location>
        <begin position="9"/>
        <end position="57"/>
    </location>
</feature>
<feature type="region of interest" description="Disordered" evidence="2">
    <location>
        <begin position="140"/>
        <end position="178"/>
    </location>
</feature>
<dbReference type="GO" id="GO:0006355">
    <property type="term" value="P:regulation of DNA-templated transcription"/>
    <property type="evidence" value="ECO:0007669"/>
    <property type="project" value="InterPro"/>
</dbReference>
<dbReference type="GO" id="GO:0003677">
    <property type="term" value="F:DNA binding"/>
    <property type="evidence" value="ECO:0007669"/>
    <property type="project" value="InterPro"/>
</dbReference>
<evidence type="ECO:0000313" key="5">
    <source>
        <dbReference type="Proteomes" id="UP000184174"/>
    </source>
</evidence>
<evidence type="ECO:0000256" key="1">
    <source>
        <dbReference type="SAM" id="Coils"/>
    </source>
</evidence>
<dbReference type="InterPro" id="IPR000551">
    <property type="entry name" value="MerR-type_HTH_dom"/>
</dbReference>
<proteinExistence type="predicted"/>